<dbReference type="PANTHER" id="PTHR24373">
    <property type="entry name" value="SLIT RELATED LEUCINE-RICH REPEAT NEURONAL PROTEIN"/>
    <property type="match status" value="1"/>
</dbReference>
<dbReference type="InterPro" id="IPR032675">
    <property type="entry name" value="LRR_dom_sf"/>
</dbReference>
<protein>
    <submittedName>
        <fullName evidence="2">Predicted protein</fullName>
    </submittedName>
</protein>
<organism evidence="3">
    <name type="scientific">Naegleria gruberi</name>
    <name type="common">Amoeba</name>
    <dbReference type="NCBI Taxonomy" id="5762"/>
    <lineage>
        <taxon>Eukaryota</taxon>
        <taxon>Discoba</taxon>
        <taxon>Heterolobosea</taxon>
        <taxon>Tetramitia</taxon>
        <taxon>Eutetramitia</taxon>
        <taxon>Vahlkampfiidae</taxon>
        <taxon>Naegleria</taxon>
    </lineage>
</organism>
<dbReference type="RefSeq" id="XP_002672322.1">
    <property type="nucleotide sequence ID" value="XM_002672276.1"/>
</dbReference>
<reference evidence="2 3" key="1">
    <citation type="journal article" date="2010" name="Cell">
        <title>The genome of Naegleria gruberi illuminates early eukaryotic versatility.</title>
        <authorList>
            <person name="Fritz-Laylin L.K."/>
            <person name="Prochnik S.E."/>
            <person name="Ginger M.L."/>
            <person name="Dacks J.B."/>
            <person name="Carpenter M.L."/>
            <person name="Field M.C."/>
            <person name="Kuo A."/>
            <person name="Paredez A."/>
            <person name="Chapman J."/>
            <person name="Pham J."/>
            <person name="Shu S."/>
            <person name="Neupane R."/>
            <person name="Cipriano M."/>
            <person name="Mancuso J."/>
            <person name="Tu H."/>
            <person name="Salamov A."/>
            <person name="Lindquist E."/>
            <person name="Shapiro H."/>
            <person name="Lucas S."/>
            <person name="Grigoriev I.V."/>
            <person name="Cande W.Z."/>
            <person name="Fulton C."/>
            <person name="Rokhsar D.S."/>
            <person name="Dawson S.C."/>
        </authorList>
    </citation>
    <scope>NUCLEOTIDE SEQUENCE [LARGE SCALE GENOMIC DNA]</scope>
    <source>
        <strain evidence="2 3">NEG-M</strain>
    </source>
</reference>
<dbReference type="GeneID" id="8855745"/>
<dbReference type="EMBL" id="GG738898">
    <property type="protein sequence ID" value="EFC39578.1"/>
    <property type="molecule type" value="Genomic_DNA"/>
</dbReference>
<dbReference type="SUPFAM" id="SSF52047">
    <property type="entry name" value="RNI-like"/>
    <property type="match status" value="1"/>
</dbReference>
<dbReference type="Pfam" id="PF13855">
    <property type="entry name" value="LRR_8"/>
    <property type="match status" value="1"/>
</dbReference>
<evidence type="ECO:0000313" key="3">
    <source>
        <dbReference type="Proteomes" id="UP000006671"/>
    </source>
</evidence>
<name>D2VU66_NAEGR</name>
<dbReference type="OrthoDB" id="676979at2759"/>
<dbReference type="Pfam" id="PF13516">
    <property type="entry name" value="LRR_6"/>
    <property type="match status" value="2"/>
</dbReference>
<accession>D2VU66</accession>
<dbReference type="InterPro" id="IPR050328">
    <property type="entry name" value="Dev_Immune_Receptor"/>
</dbReference>
<evidence type="ECO:0000313" key="2">
    <source>
        <dbReference type="EMBL" id="EFC39578.1"/>
    </source>
</evidence>
<gene>
    <name evidence="2" type="ORF">NAEGRDRAFT_72553</name>
</gene>
<evidence type="ECO:0000256" key="1">
    <source>
        <dbReference type="ARBA" id="ARBA00022729"/>
    </source>
</evidence>
<dbReference type="KEGG" id="ngr:NAEGRDRAFT_72553"/>
<dbReference type="Proteomes" id="UP000006671">
    <property type="component" value="Unassembled WGS sequence"/>
</dbReference>
<keyword evidence="3" id="KW-1185">Reference proteome</keyword>
<dbReference type="VEuPathDB" id="AmoebaDB:NAEGRDRAFT_72553"/>
<dbReference type="InterPro" id="IPR001611">
    <property type="entry name" value="Leu-rich_rpt"/>
</dbReference>
<dbReference type="InParanoid" id="D2VU66"/>
<dbReference type="PANTHER" id="PTHR24373:SF392">
    <property type="entry name" value="NEPHROCAN"/>
    <property type="match status" value="1"/>
</dbReference>
<sequence length="318" mass="35638">MESLNLSNSEITSSGISQFGILKNLQELDLSSNLINSEGANYLSSLYNLTSLALNDNSITGEGLRNFSNLTNLTELFLDNNNIGSVGANYLSSNTNIKFLTLSNNSIADEGLENFGNLKSLIHLNLNFNNVQRGLIYLSECKLLKQLDIQHNNLTDQELIDFFDKELSIEELDLSENKKLSGKSFKNICKQRKLSILNIGSNPKLGDLSLSHLASLNLLTLRANNCGITDKGLVKFLQENSNRNSSKRLNLYLEETPFTNIALEELLNQASFIEELQITFSSKFDEALTKKLNERIPKFFMSNEILEQAKKPNNCLLQ</sequence>
<dbReference type="Gene3D" id="3.80.10.10">
    <property type="entry name" value="Ribonuclease Inhibitor"/>
    <property type="match status" value="3"/>
</dbReference>
<dbReference type="AlphaFoldDB" id="D2VU66"/>
<keyword evidence="1" id="KW-0732">Signal</keyword>
<proteinExistence type="predicted"/>